<feature type="transmembrane region" description="Helical" evidence="2">
    <location>
        <begin position="21"/>
        <end position="41"/>
    </location>
</feature>
<dbReference type="AlphaFoldDB" id="A0A1F2URK7"/>
<feature type="domain" description="GGDEF" evidence="3">
    <location>
        <begin position="191"/>
        <end position="326"/>
    </location>
</feature>
<feature type="coiled-coil region" evidence="1">
    <location>
        <begin position="108"/>
        <end position="142"/>
    </location>
</feature>
<sequence>MNQLMLSNLRRLDKKPIARALVIFAAISPLLGQLALVFLLSRNNVALASYARPLAVIFSFVSISFALWAASTIIRVLGSIELISDHLTEIKSSGRFGDRVEVTDKLCLSKLADEINSFTSRIEEKERDLKVQDKMITEREEQNAMLWLEIEHNLNLAKEDAETDPLTGLFNRKSMVAKLEEAMTDAQMTGKPLSVLMADLDHFKRVNDTYGHQVGDEVLKAFAKFLKNVIRGNDLAVRYGGEEFLIILPSTPVKNAIQVAKRINKQLPDFIAEELAHVGNLTCTVSVGVADYPACARNKDELIATADSALYEAKQAGRDLIIYSGDMGCHDTVSAKA</sequence>
<dbReference type="EMBL" id="MELI01000013">
    <property type="protein sequence ID" value="OFW35579.1"/>
    <property type="molecule type" value="Genomic_DNA"/>
</dbReference>
<dbReference type="GO" id="GO:0043709">
    <property type="term" value="P:cell adhesion involved in single-species biofilm formation"/>
    <property type="evidence" value="ECO:0007669"/>
    <property type="project" value="TreeGrafter"/>
</dbReference>
<dbReference type="SUPFAM" id="SSF55073">
    <property type="entry name" value="Nucleotide cyclase"/>
    <property type="match status" value="1"/>
</dbReference>
<evidence type="ECO:0000313" key="4">
    <source>
        <dbReference type="EMBL" id="OFW35579.1"/>
    </source>
</evidence>
<protein>
    <recommendedName>
        <fullName evidence="3">GGDEF domain-containing protein</fullName>
    </recommendedName>
</protein>
<comment type="caution">
    <text evidence="4">The sequence shown here is derived from an EMBL/GenBank/DDBJ whole genome shotgun (WGS) entry which is preliminary data.</text>
</comment>
<dbReference type="InterPro" id="IPR029787">
    <property type="entry name" value="Nucleotide_cyclase"/>
</dbReference>
<dbReference type="PROSITE" id="PS50887">
    <property type="entry name" value="GGDEF"/>
    <property type="match status" value="1"/>
</dbReference>
<dbReference type="Pfam" id="PF00990">
    <property type="entry name" value="GGDEF"/>
    <property type="match status" value="1"/>
</dbReference>
<evidence type="ECO:0000259" key="3">
    <source>
        <dbReference type="PROSITE" id="PS50887"/>
    </source>
</evidence>
<dbReference type="InterPro" id="IPR050469">
    <property type="entry name" value="Diguanylate_Cyclase"/>
</dbReference>
<dbReference type="InterPro" id="IPR000160">
    <property type="entry name" value="GGDEF_dom"/>
</dbReference>
<evidence type="ECO:0000313" key="5">
    <source>
        <dbReference type="Proteomes" id="UP000178086"/>
    </source>
</evidence>
<dbReference type="NCBIfam" id="TIGR00254">
    <property type="entry name" value="GGDEF"/>
    <property type="match status" value="1"/>
</dbReference>
<accession>A0A1F2URK7</accession>
<evidence type="ECO:0000256" key="2">
    <source>
        <dbReference type="SAM" id="Phobius"/>
    </source>
</evidence>
<proteinExistence type="predicted"/>
<dbReference type="GO" id="GO:1902201">
    <property type="term" value="P:negative regulation of bacterial-type flagellum-dependent cell motility"/>
    <property type="evidence" value="ECO:0007669"/>
    <property type="project" value="TreeGrafter"/>
</dbReference>
<feature type="transmembrane region" description="Helical" evidence="2">
    <location>
        <begin position="53"/>
        <end position="77"/>
    </location>
</feature>
<keyword evidence="2" id="KW-0812">Transmembrane</keyword>
<dbReference type="CDD" id="cd01949">
    <property type="entry name" value="GGDEF"/>
    <property type="match status" value="1"/>
</dbReference>
<keyword evidence="2" id="KW-0472">Membrane</keyword>
<dbReference type="PANTHER" id="PTHR45138">
    <property type="entry name" value="REGULATORY COMPONENTS OF SENSORY TRANSDUCTION SYSTEM"/>
    <property type="match status" value="1"/>
</dbReference>
<keyword evidence="2" id="KW-1133">Transmembrane helix</keyword>
<reference evidence="4 5" key="1">
    <citation type="journal article" date="2016" name="Nat. Commun.">
        <title>Thousands of microbial genomes shed light on interconnected biogeochemical processes in an aquifer system.</title>
        <authorList>
            <person name="Anantharaman K."/>
            <person name="Brown C.T."/>
            <person name="Hug L.A."/>
            <person name="Sharon I."/>
            <person name="Castelle C.J."/>
            <person name="Probst A.J."/>
            <person name="Thomas B.C."/>
            <person name="Singh A."/>
            <person name="Wilkins M.J."/>
            <person name="Karaoz U."/>
            <person name="Brodie E.L."/>
            <person name="Williams K.H."/>
            <person name="Hubbard S.S."/>
            <person name="Banfield J.F."/>
        </authorList>
    </citation>
    <scope>NUCLEOTIDE SEQUENCE [LARGE SCALE GENOMIC DNA]</scope>
</reference>
<name>A0A1F2URK7_9ACTN</name>
<dbReference type="PANTHER" id="PTHR45138:SF24">
    <property type="entry name" value="DIGUANYLATE CYCLASE DGCC-RELATED"/>
    <property type="match status" value="1"/>
</dbReference>
<dbReference type="InterPro" id="IPR043128">
    <property type="entry name" value="Rev_trsase/Diguanyl_cyclase"/>
</dbReference>
<organism evidence="4 5">
    <name type="scientific">Candidatus Aquicultor primus</name>
    <dbReference type="NCBI Taxonomy" id="1797195"/>
    <lineage>
        <taxon>Bacteria</taxon>
        <taxon>Bacillati</taxon>
        <taxon>Actinomycetota</taxon>
        <taxon>Candidatus Aquicultoria</taxon>
        <taxon>Candidatus Aquicultorales</taxon>
        <taxon>Candidatus Aquicultoraceae</taxon>
        <taxon>Candidatus Aquicultor</taxon>
    </lineage>
</organism>
<evidence type="ECO:0000256" key="1">
    <source>
        <dbReference type="SAM" id="Coils"/>
    </source>
</evidence>
<dbReference type="Proteomes" id="UP000178086">
    <property type="component" value="Unassembled WGS sequence"/>
</dbReference>
<dbReference type="Gene3D" id="3.30.70.270">
    <property type="match status" value="1"/>
</dbReference>
<keyword evidence="1" id="KW-0175">Coiled coil</keyword>
<dbReference type="GO" id="GO:0052621">
    <property type="term" value="F:diguanylate cyclase activity"/>
    <property type="evidence" value="ECO:0007669"/>
    <property type="project" value="TreeGrafter"/>
</dbReference>
<gene>
    <name evidence="4" type="ORF">A2074_00955</name>
</gene>
<dbReference type="FunFam" id="3.30.70.270:FF:000001">
    <property type="entry name" value="Diguanylate cyclase domain protein"/>
    <property type="match status" value="1"/>
</dbReference>
<dbReference type="GO" id="GO:0005886">
    <property type="term" value="C:plasma membrane"/>
    <property type="evidence" value="ECO:0007669"/>
    <property type="project" value="TreeGrafter"/>
</dbReference>
<dbReference type="SMART" id="SM00267">
    <property type="entry name" value="GGDEF"/>
    <property type="match status" value="1"/>
</dbReference>